<comment type="caution">
    <text evidence="1">The sequence shown here is derived from an EMBL/GenBank/DDBJ whole genome shotgun (WGS) entry which is preliminary data.</text>
</comment>
<proteinExistence type="predicted"/>
<dbReference type="Proteomes" id="UP000697127">
    <property type="component" value="Unassembled WGS sequence"/>
</dbReference>
<evidence type="ECO:0000313" key="2">
    <source>
        <dbReference type="Proteomes" id="UP000697127"/>
    </source>
</evidence>
<protein>
    <submittedName>
        <fullName evidence="1">Uncharacterized protein</fullName>
    </submittedName>
</protein>
<name>A0A9P6WFY3_9ASCO</name>
<dbReference type="EMBL" id="PUHW01000918">
    <property type="protein sequence ID" value="KAG0682106.1"/>
    <property type="molecule type" value="Genomic_DNA"/>
</dbReference>
<gene>
    <name evidence="1" type="ORF">C6P40_005363</name>
</gene>
<keyword evidence="2" id="KW-1185">Reference proteome</keyword>
<sequence>MSKHIFMAKEPIGFFSQQLGNENVIGRHDLKTQVNVFTNYLTLNTANDILAKHIDTKSMELYHIQDLLRDLSIDEDEDNDVIEDAPIDVNDPEQVQDAIISEQEKMKEFIATHLQYSW</sequence>
<accession>A0A9P6WFY3</accession>
<dbReference type="AlphaFoldDB" id="A0A9P6WFY3"/>
<organism evidence="1 2">
    <name type="scientific">Pichia californica</name>
    <dbReference type="NCBI Taxonomy" id="460514"/>
    <lineage>
        <taxon>Eukaryota</taxon>
        <taxon>Fungi</taxon>
        <taxon>Dikarya</taxon>
        <taxon>Ascomycota</taxon>
        <taxon>Saccharomycotina</taxon>
        <taxon>Pichiomycetes</taxon>
        <taxon>Pichiales</taxon>
        <taxon>Pichiaceae</taxon>
        <taxon>Pichia</taxon>
    </lineage>
</organism>
<reference evidence="1" key="1">
    <citation type="submission" date="2020-11" db="EMBL/GenBank/DDBJ databases">
        <title>Kefir isolates.</title>
        <authorList>
            <person name="Marcisauskas S."/>
            <person name="Kim Y."/>
            <person name="Blasche S."/>
        </authorList>
    </citation>
    <scope>NUCLEOTIDE SEQUENCE</scope>
    <source>
        <strain evidence="1">Olga-1</strain>
    </source>
</reference>
<feature type="non-terminal residue" evidence="1">
    <location>
        <position position="118"/>
    </location>
</feature>
<evidence type="ECO:0000313" key="1">
    <source>
        <dbReference type="EMBL" id="KAG0682106.1"/>
    </source>
</evidence>